<dbReference type="HOGENOM" id="CLU_036604_0_2_9"/>
<gene>
    <name evidence="3" type="ORF">I592_00494</name>
    <name evidence="2" type="ORF">UKC_03468</name>
</gene>
<reference evidence="2 4" key="1">
    <citation type="submission" date="2013-02" db="EMBL/GenBank/DDBJ databases">
        <title>The Genome Sequence of Enterococcus gilvus ATCC BAA-350.</title>
        <authorList>
            <consortium name="The Broad Institute Genome Sequencing Platform"/>
            <consortium name="The Broad Institute Genome Sequencing Center for Infectious Disease"/>
            <person name="Earl A.M."/>
            <person name="Gilmore M.S."/>
            <person name="Lebreton F."/>
            <person name="Walker B."/>
            <person name="Young S.K."/>
            <person name="Zeng Q."/>
            <person name="Gargeya S."/>
            <person name="Fitzgerald M."/>
            <person name="Haas B."/>
            <person name="Abouelleil A."/>
            <person name="Alvarado L."/>
            <person name="Arachchi H.M."/>
            <person name="Berlin A.M."/>
            <person name="Chapman S.B."/>
            <person name="Dewar J."/>
            <person name="Goldberg J."/>
            <person name="Griggs A."/>
            <person name="Gujja S."/>
            <person name="Hansen M."/>
            <person name="Howarth C."/>
            <person name="Imamovic A."/>
            <person name="Larimer J."/>
            <person name="McCowan C."/>
            <person name="Murphy C."/>
            <person name="Neiman D."/>
            <person name="Pearson M."/>
            <person name="Priest M."/>
            <person name="Roberts A."/>
            <person name="Saif S."/>
            <person name="Shea T."/>
            <person name="Sisk P."/>
            <person name="Sykes S."/>
            <person name="Wortman J."/>
            <person name="Nusbaum C."/>
            <person name="Birren B."/>
        </authorList>
    </citation>
    <scope>NUCLEOTIDE SEQUENCE [LARGE SCALE GENOMIC DNA]</scope>
    <source>
        <strain evidence="2 4">ATCC BAA-350</strain>
    </source>
</reference>
<dbReference type="Gene3D" id="3.30.420.40">
    <property type="match status" value="2"/>
</dbReference>
<dbReference type="InterPro" id="IPR000600">
    <property type="entry name" value="ROK"/>
</dbReference>
<name>R2V761_9ENTE</name>
<dbReference type="InterPro" id="IPR043129">
    <property type="entry name" value="ATPase_NBD"/>
</dbReference>
<dbReference type="Proteomes" id="UP000013750">
    <property type="component" value="Unassembled WGS sequence"/>
</dbReference>
<comment type="caution">
    <text evidence="2">The sequence shown here is derived from an EMBL/GenBank/DDBJ whole genome shotgun (WGS) entry which is preliminary data.</text>
</comment>
<dbReference type="Pfam" id="PF00480">
    <property type="entry name" value="ROK"/>
    <property type="match status" value="1"/>
</dbReference>
<evidence type="ECO:0008006" key="6">
    <source>
        <dbReference type="Google" id="ProtNLM"/>
    </source>
</evidence>
<dbReference type="PATRIC" id="fig|1158614.3.peg.3445"/>
<evidence type="ECO:0000256" key="1">
    <source>
        <dbReference type="ARBA" id="ARBA00006479"/>
    </source>
</evidence>
<dbReference type="RefSeq" id="WP_010781812.1">
    <property type="nucleotide sequence ID" value="NZ_ASWH01000001.1"/>
</dbReference>
<proteinExistence type="inferred from homology"/>
<evidence type="ECO:0000313" key="5">
    <source>
        <dbReference type="Proteomes" id="UP000014160"/>
    </source>
</evidence>
<dbReference type="EMBL" id="ASWH01000001">
    <property type="protein sequence ID" value="EOW81209.1"/>
    <property type="molecule type" value="Genomic_DNA"/>
</dbReference>
<reference evidence="3 5" key="2">
    <citation type="submission" date="2013-03" db="EMBL/GenBank/DDBJ databases">
        <title>The Genome Sequence of Enterococcus gilvus ATCC BAA-350 (PacBio/Illumina hybrid assembly).</title>
        <authorList>
            <consortium name="The Broad Institute Genomics Platform"/>
            <consortium name="The Broad Institute Genome Sequencing Center for Infectious Disease"/>
            <person name="Earl A."/>
            <person name="Russ C."/>
            <person name="Gilmore M."/>
            <person name="Surin D."/>
            <person name="Walker B."/>
            <person name="Young S."/>
            <person name="Zeng Q."/>
            <person name="Gargeya S."/>
            <person name="Fitzgerald M."/>
            <person name="Haas B."/>
            <person name="Abouelleil A."/>
            <person name="Allen A.W."/>
            <person name="Alvarado L."/>
            <person name="Arachchi H.M."/>
            <person name="Berlin A.M."/>
            <person name="Chapman S.B."/>
            <person name="Gainer-Dewar J."/>
            <person name="Goldberg J."/>
            <person name="Griggs A."/>
            <person name="Gujja S."/>
            <person name="Hansen M."/>
            <person name="Howarth C."/>
            <person name="Imamovic A."/>
            <person name="Ireland A."/>
            <person name="Larimer J."/>
            <person name="McCowan C."/>
            <person name="Murphy C."/>
            <person name="Pearson M."/>
            <person name="Poon T.W."/>
            <person name="Priest M."/>
            <person name="Roberts A."/>
            <person name="Saif S."/>
            <person name="Shea T."/>
            <person name="Sisk P."/>
            <person name="Sykes S."/>
            <person name="Wortman J."/>
            <person name="Nusbaum C."/>
            <person name="Birren B."/>
        </authorList>
    </citation>
    <scope>NUCLEOTIDE SEQUENCE [LARGE SCALE GENOMIC DNA]</scope>
    <source>
        <strain evidence="3 5">ATCC BAA-350</strain>
    </source>
</reference>
<dbReference type="eggNOG" id="COG1940">
    <property type="taxonomic scope" value="Bacteria"/>
</dbReference>
<dbReference type="PANTHER" id="PTHR18964:SF170">
    <property type="entry name" value="SUGAR KINASE"/>
    <property type="match status" value="1"/>
</dbReference>
<protein>
    <recommendedName>
        <fullName evidence="6">ROK family protein</fullName>
    </recommendedName>
</protein>
<comment type="similarity">
    <text evidence="1">Belongs to the ROK (NagC/XylR) family.</text>
</comment>
<dbReference type="EMBL" id="AJDQ01000012">
    <property type="protein sequence ID" value="EOI53516.1"/>
    <property type="molecule type" value="Genomic_DNA"/>
</dbReference>
<evidence type="ECO:0000313" key="2">
    <source>
        <dbReference type="EMBL" id="EOI53516.1"/>
    </source>
</evidence>
<dbReference type="OrthoDB" id="9795247at2"/>
<evidence type="ECO:0000313" key="3">
    <source>
        <dbReference type="EMBL" id="EOW81209.1"/>
    </source>
</evidence>
<dbReference type="PANTHER" id="PTHR18964">
    <property type="entry name" value="ROK (REPRESSOR, ORF, KINASE) FAMILY"/>
    <property type="match status" value="1"/>
</dbReference>
<keyword evidence="5" id="KW-1185">Reference proteome</keyword>
<organism evidence="2 4">
    <name type="scientific">Enterococcus gilvus ATCC BAA-350</name>
    <dbReference type="NCBI Taxonomy" id="1158614"/>
    <lineage>
        <taxon>Bacteria</taxon>
        <taxon>Bacillati</taxon>
        <taxon>Bacillota</taxon>
        <taxon>Bacilli</taxon>
        <taxon>Lactobacillales</taxon>
        <taxon>Enterococcaceae</taxon>
        <taxon>Enterococcus</taxon>
    </lineage>
</organism>
<accession>R2V761</accession>
<dbReference type="Proteomes" id="UP000014160">
    <property type="component" value="Unassembled WGS sequence"/>
</dbReference>
<dbReference type="AlphaFoldDB" id="R2V761"/>
<evidence type="ECO:0000313" key="4">
    <source>
        <dbReference type="Proteomes" id="UP000013750"/>
    </source>
</evidence>
<sequence length="291" mass="31483">MTQKLLAIDIGGSSVKAGIWEQEQLTELPSFATPKTWEEMKAYLKSLVEDYEISEGVAISAPGAVDADEGVIYGVSAVAYLHRFPIKKELAAFLGMPVSFQNDANCAALAEIWQGNGKGLESVALMIIGTGIGGGIALNGKLRTGAHLFGGEFGYQILNYDTLETLSELGSPVMMAKRYSKIKADGKKYTSKDVFEFAAAGEALAQEQIERFYQAISMGIYNVLISLDPDRVLVGGGISTRDDLLPNLEERVQHLLTKNGAKELSADIMPCKFLDQANLIGAIYQFLTEQA</sequence>
<dbReference type="SUPFAM" id="SSF53067">
    <property type="entry name" value="Actin-like ATPase domain"/>
    <property type="match status" value="1"/>
</dbReference>